<evidence type="ECO:0000313" key="3">
    <source>
        <dbReference type="Proteomes" id="UP001341840"/>
    </source>
</evidence>
<sequence length="199" mass="22512">MGQDMFHFIVYVNGSIIQGENEAYFQSNASLMFRNTRVSSLYELKQVILSHLGADGPREIRRLAYRFQAVTPDDWLEYRPSWLSEDRHLWITFEVHKRIMQDRFMEFLAEVRHIGGSATSTSHTTAGSPSHSLQQARHLWNVCVSGLHLSTKADNNPLSMSKSLMPSKPPNPVSSTYDNIDGGGDTTTLPRRSSNIRGT</sequence>
<dbReference type="Proteomes" id="UP001341840">
    <property type="component" value="Unassembled WGS sequence"/>
</dbReference>
<gene>
    <name evidence="2" type="ORF">PIB30_000683</name>
</gene>
<evidence type="ECO:0000256" key="1">
    <source>
        <dbReference type="SAM" id="MobiDB-lite"/>
    </source>
</evidence>
<feature type="compositionally biased region" description="Polar residues" evidence="1">
    <location>
        <begin position="186"/>
        <end position="199"/>
    </location>
</feature>
<feature type="compositionally biased region" description="Low complexity" evidence="1">
    <location>
        <begin position="156"/>
        <end position="166"/>
    </location>
</feature>
<evidence type="ECO:0000313" key="2">
    <source>
        <dbReference type="EMBL" id="MED6203600.1"/>
    </source>
</evidence>
<keyword evidence="3" id="KW-1185">Reference proteome</keyword>
<protein>
    <submittedName>
        <fullName evidence="2">Uncharacterized protein</fullName>
    </submittedName>
</protein>
<dbReference type="EMBL" id="JASCZI010241657">
    <property type="protein sequence ID" value="MED6203600.1"/>
    <property type="molecule type" value="Genomic_DNA"/>
</dbReference>
<proteinExistence type="predicted"/>
<comment type="caution">
    <text evidence="2">The sequence shown here is derived from an EMBL/GenBank/DDBJ whole genome shotgun (WGS) entry which is preliminary data.</text>
</comment>
<reference evidence="2 3" key="1">
    <citation type="journal article" date="2023" name="Plants (Basel)">
        <title>Bridging the Gap: Combining Genomics and Transcriptomics Approaches to Understand Stylosanthes scabra, an Orphan Legume from the Brazilian Caatinga.</title>
        <authorList>
            <person name="Ferreira-Neto J.R.C."/>
            <person name="da Silva M.D."/>
            <person name="Binneck E."/>
            <person name="de Melo N.F."/>
            <person name="da Silva R.H."/>
            <person name="de Melo A.L.T.M."/>
            <person name="Pandolfi V."/>
            <person name="Bustamante F.O."/>
            <person name="Brasileiro-Vidal A.C."/>
            <person name="Benko-Iseppon A.M."/>
        </authorList>
    </citation>
    <scope>NUCLEOTIDE SEQUENCE [LARGE SCALE GENOMIC DNA]</scope>
    <source>
        <tissue evidence="2">Leaves</tissue>
    </source>
</reference>
<name>A0ABU6Y2S8_9FABA</name>
<organism evidence="2 3">
    <name type="scientific">Stylosanthes scabra</name>
    <dbReference type="NCBI Taxonomy" id="79078"/>
    <lineage>
        <taxon>Eukaryota</taxon>
        <taxon>Viridiplantae</taxon>
        <taxon>Streptophyta</taxon>
        <taxon>Embryophyta</taxon>
        <taxon>Tracheophyta</taxon>
        <taxon>Spermatophyta</taxon>
        <taxon>Magnoliopsida</taxon>
        <taxon>eudicotyledons</taxon>
        <taxon>Gunneridae</taxon>
        <taxon>Pentapetalae</taxon>
        <taxon>rosids</taxon>
        <taxon>fabids</taxon>
        <taxon>Fabales</taxon>
        <taxon>Fabaceae</taxon>
        <taxon>Papilionoideae</taxon>
        <taxon>50 kb inversion clade</taxon>
        <taxon>dalbergioids sensu lato</taxon>
        <taxon>Dalbergieae</taxon>
        <taxon>Pterocarpus clade</taxon>
        <taxon>Stylosanthes</taxon>
    </lineage>
</organism>
<accession>A0ABU6Y2S8</accession>
<feature type="region of interest" description="Disordered" evidence="1">
    <location>
        <begin position="155"/>
        <end position="199"/>
    </location>
</feature>